<gene>
    <name evidence="3" type="ORF">ACK2TP_08020</name>
</gene>
<protein>
    <recommendedName>
        <fullName evidence="2">YNCE-like beta-propeller domain-containing protein</fullName>
    </recommendedName>
</protein>
<dbReference type="NCBIfam" id="TIGR02276">
    <property type="entry name" value="beta_rpt_yvtn"/>
    <property type="match status" value="3"/>
</dbReference>
<reference evidence="3 4" key="1">
    <citation type="submission" date="2024-12" db="EMBL/GenBank/DDBJ databases">
        <authorList>
            <person name="Lee Y."/>
        </authorList>
    </citation>
    <scope>NUCLEOTIDE SEQUENCE [LARGE SCALE GENOMIC DNA]</scope>
    <source>
        <strain evidence="3 4">03SUJ4</strain>
    </source>
</reference>
<dbReference type="InterPro" id="IPR015943">
    <property type="entry name" value="WD40/YVTN_repeat-like_dom_sf"/>
</dbReference>
<dbReference type="SUPFAM" id="SSF51004">
    <property type="entry name" value="C-terminal (heme d1) domain of cytochrome cd1-nitrite reductase"/>
    <property type="match status" value="1"/>
</dbReference>
<dbReference type="InterPro" id="IPR011964">
    <property type="entry name" value="YVTN_b-propeller_repeat"/>
</dbReference>
<feature type="domain" description="YNCE-like beta-propeller" evidence="2">
    <location>
        <begin position="45"/>
        <end position="300"/>
    </location>
</feature>
<evidence type="ECO:0000313" key="4">
    <source>
        <dbReference type="Proteomes" id="UP001634747"/>
    </source>
</evidence>
<dbReference type="InterPro" id="IPR011048">
    <property type="entry name" value="Haem_d1_sf"/>
</dbReference>
<dbReference type="EMBL" id="JBJYXY010000001">
    <property type="protein sequence ID" value="MFN2975707.1"/>
    <property type="molecule type" value="Genomic_DNA"/>
</dbReference>
<proteinExistence type="predicted"/>
<accession>A0ABW9KJF2</accession>
<dbReference type="InterPro" id="IPR048433">
    <property type="entry name" value="YNCE-like_beta-prop"/>
</dbReference>
<keyword evidence="4" id="KW-1185">Reference proteome</keyword>
<dbReference type="Proteomes" id="UP001634747">
    <property type="component" value="Unassembled WGS sequence"/>
</dbReference>
<name>A0ABW9KJF2_9BACT</name>
<evidence type="ECO:0000259" key="2">
    <source>
        <dbReference type="Pfam" id="PF21783"/>
    </source>
</evidence>
<keyword evidence="1" id="KW-0732">Signal</keyword>
<comment type="caution">
    <text evidence="3">The sequence shown here is derived from an EMBL/GenBank/DDBJ whole genome shotgun (WGS) entry which is preliminary data.</text>
</comment>
<dbReference type="Gene3D" id="2.130.10.10">
    <property type="entry name" value="YVTN repeat-like/Quinoprotein amine dehydrogenase"/>
    <property type="match status" value="2"/>
</dbReference>
<dbReference type="InterPro" id="IPR051200">
    <property type="entry name" value="Host-pathogen_enzymatic-act"/>
</dbReference>
<sequence>MSQPAERQITPAALEIDGQARRLYAADAGGNRLLSLDLKTGQQTSVAVGQRPIGVAMDTVAHRGYVVNAGSGTVSVVDLQAERVVATVRTDIHPYAIAVDSRLHRVYVSNVFSNQLTMIDGATNQATVLKAGSQDALLADAQAHQVWLCSYESDHLALLDEANLAIRSIPSVNHVWALIPGLREGEIFAVSIGSDELLRILPGENAEKVKVGSMPDALAIDNDRHRIYVANYADNTVTVLDADTLKTVTTVPVGHTPQALAVDIVRQRAYVANTHDSTVSVLDTKDNRVIWTVPVAGVPYELKLDPESGDVFAATFGSVPFRRVVLEGK</sequence>
<dbReference type="RefSeq" id="WP_263412778.1">
    <property type="nucleotide sequence ID" value="NZ_BAABBH010000001.1"/>
</dbReference>
<evidence type="ECO:0000256" key="1">
    <source>
        <dbReference type="ARBA" id="ARBA00022729"/>
    </source>
</evidence>
<dbReference type="PANTHER" id="PTHR47197">
    <property type="entry name" value="PROTEIN NIRF"/>
    <property type="match status" value="1"/>
</dbReference>
<dbReference type="PANTHER" id="PTHR47197:SF3">
    <property type="entry name" value="DIHYDRO-HEME D1 DEHYDROGENASE"/>
    <property type="match status" value="1"/>
</dbReference>
<evidence type="ECO:0000313" key="3">
    <source>
        <dbReference type="EMBL" id="MFN2975707.1"/>
    </source>
</evidence>
<organism evidence="3 4">
    <name type="scientific">Terriglobus aquaticus</name>
    <dbReference type="NCBI Taxonomy" id="940139"/>
    <lineage>
        <taxon>Bacteria</taxon>
        <taxon>Pseudomonadati</taxon>
        <taxon>Acidobacteriota</taxon>
        <taxon>Terriglobia</taxon>
        <taxon>Terriglobales</taxon>
        <taxon>Acidobacteriaceae</taxon>
        <taxon>Terriglobus</taxon>
    </lineage>
</organism>
<dbReference type="Pfam" id="PF21783">
    <property type="entry name" value="YNCE"/>
    <property type="match status" value="1"/>
</dbReference>